<dbReference type="PANTHER" id="PTHR30087:SF1">
    <property type="entry name" value="HYPOTHETICAL CYTOSOLIC PROTEIN"/>
    <property type="match status" value="1"/>
</dbReference>
<gene>
    <name evidence="1" type="ORF">N47_B20420</name>
</gene>
<protein>
    <submittedName>
        <fullName evidence="1">Uncharacterized protein ybbK</fullName>
    </submittedName>
</protein>
<proteinExistence type="predicted"/>
<dbReference type="PANTHER" id="PTHR30087">
    <property type="entry name" value="INNER MEMBRANE PROTEIN"/>
    <property type="match status" value="1"/>
</dbReference>
<reference evidence="1" key="1">
    <citation type="journal article" date="2011" name="Environ. Microbiol.">
        <title>Genomic insights into the metabolic potential of the polycyclic aromatic hydrocarbon degrading sulfate-reducing Deltaproteobacterium N47.</title>
        <authorList>
            <person name="Bergmann F."/>
            <person name="Selesi D."/>
            <person name="Weinmaier T."/>
            <person name="Tischler P."/>
            <person name="Rattei T."/>
            <person name="Meckenstock R.U."/>
        </authorList>
    </citation>
    <scope>NUCLEOTIDE SEQUENCE</scope>
</reference>
<evidence type="ECO:0000313" key="1">
    <source>
        <dbReference type="EMBL" id="CBX28896.1"/>
    </source>
</evidence>
<name>E1YED7_9BACT</name>
<dbReference type="EMBL" id="FR695870">
    <property type="protein sequence ID" value="CBX28896.1"/>
    <property type="molecule type" value="Genomic_DNA"/>
</dbReference>
<dbReference type="AlphaFoldDB" id="E1YED7"/>
<accession>E1YED7</accession>
<organism evidence="1">
    <name type="scientific">uncultured Desulfobacterium sp</name>
    <dbReference type="NCBI Taxonomy" id="201089"/>
    <lineage>
        <taxon>Bacteria</taxon>
        <taxon>Pseudomonadati</taxon>
        <taxon>Thermodesulfobacteriota</taxon>
        <taxon>Desulfobacteria</taxon>
        <taxon>Desulfobacterales</taxon>
        <taxon>Desulfobacteriaceae</taxon>
        <taxon>Desulfobacterium</taxon>
        <taxon>environmental samples</taxon>
    </lineage>
</organism>
<sequence>MHKILVSACLLGEQTSYNGLVLPLSDKIINELKSISLIIPFCPEVAGGLPVPRPPAEISCKDGFLVLDHNTGIKTVNGYDVTASFIKGAEKALETAISNNIMAAVLKENSPSCGSTFIYDGTFTKTLKQGKGVTAALFERNGISVFSEKTIEDALLFIRNFARS</sequence>
<dbReference type="InterPro" id="IPR007553">
    <property type="entry name" value="2-thiour_desulf"/>
</dbReference>
<dbReference type="Pfam" id="PF04463">
    <property type="entry name" value="2-thiour_desulf"/>
    <property type="match status" value="1"/>
</dbReference>